<evidence type="ECO:0000313" key="1">
    <source>
        <dbReference type="EMBL" id="MBP2856164.1"/>
    </source>
</evidence>
<accession>A0ABS5B7P1</accession>
<dbReference type="Pfam" id="PF06323">
    <property type="entry name" value="Phage_antiter_Q"/>
    <property type="match status" value="1"/>
</dbReference>
<proteinExistence type="predicted"/>
<evidence type="ECO:0008006" key="3">
    <source>
        <dbReference type="Google" id="ProtNLM"/>
    </source>
</evidence>
<dbReference type="Proteomes" id="UP000810130">
    <property type="component" value="Unassembled WGS sequence"/>
</dbReference>
<gene>
    <name evidence="1" type="ORF">J8657_00950</name>
</gene>
<evidence type="ECO:0000313" key="2">
    <source>
        <dbReference type="Proteomes" id="UP000810130"/>
    </source>
</evidence>
<organism evidence="1 2">
    <name type="scientific">Dickeya oryzae</name>
    <dbReference type="NCBI Taxonomy" id="1240404"/>
    <lineage>
        <taxon>Bacteria</taxon>
        <taxon>Pseudomonadati</taxon>
        <taxon>Pseudomonadota</taxon>
        <taxon>Gammaproteobacteria</taxon>
        <taxon>Enterobacterales</taxon>
        <taxon>Pectobacteriaceae</taxon>
        <taxon>Dickeya</taxon>
    </lineage>
</organism>
<dbReference type="EMBL" id="JAGJWX010000002">
    <property type="protein sequence ID" value="MBP2856164.1"/>
    <property type="molecule type" value="Genomic_DNA"/>
</dbReference>
<name>A0ABS5B7P1_9GAMM</name>
<reference evidence="1 2" key="1">
    <citation type="submission" date="2021-04" db="EMBL/GenBank/DDBJ databases">
        <title>Genomic and host-range diversity within the Dickeya zeae complex, identification of D. zeae and D. oryzae members, proposal of two novel subspecies D. zeae subsp. zeae subsp. nov. and D. zeae subsp. dombae subsp. nov.</title>
        <authorList>
            <person name="Van Gijsegem F."/>
            <person name="Hugouvieux-Cotte-Pattat N."/>
        </authorList>
    </citation>
    <scope>NUCLEOTIDE SEQUENCE [LARGE SCALE GENOMIC DNA]</scope>
    <source>
        <strain evidence="1 2">FVG03</strain>
    </source>
</reference>
<comment type="caution">
    <text evidence="1">The sequence shown here is derived from an EMBL/GenBank/DDBJ whole genome shotgun (WGS) entry which is preliminary data.</text>
</comment>
<sequence>MMSTQSQYVEYVRGCVIIALSDIKHSGKGQLAAAVDTTRYKRKRQRIIALEGHNVCSDVQPMHCPETRSRKAAHPLIDPLSFSLASWRRALSVMSPQYLSWLRYCYADDTNYDHQVTLCQHVWREFSNKRRDTRLAAKTLARLEKLAWLAVQDAKNMVCGSDTYSASKLAKLTEVTATNWSENYSEHWRLLIDIVIELDHDSLLSLSRARSKQKQEFSQQSLAKMN</sequence>
<protein>
    <recommendedName>
        <fullName evidence="3">Antitermination protein</fullName>
    </recommendedName>
</protein>
<keyword evidence="2" id="KW-1185">Reference proteome</keyword>
<dbReference type="InterPro" id="IPR010455">
    <property type="entry name" value="Phage_82_GpQ"/>
</dbReference>
<dbReference type="RefSeq" id="WP_210174027.1">
    <property type="nucleotide sequence ID" value="NZ_JAGJWX010000002.1"/>
</dbReference>